<accession>A0AAW2C5Q7</accession>
<comment type="caution">
    <text evidence="2">The sequence shown here is derived from an EMBL/GenBank/DDBJ whole genome shotgun (WGS) entry which is preliminary data.</text>
</comment>
<gene>
    <name evidence="2" type="ORF">SO802_022605</name>
</gene>
<organism evidence="2 3">
    <name type="scientific">Lithocarpus litseifolius</name>
    <dbReference type="NCBI Taxonomy" id="425828"/>
    <lineage>
        <taxon>Eukaryota</taxon>
        <taxon>Viridiplantae</taxon>
        <taxon>Streptophyta</taxon>
        <taxon>Embryophyta</taxon>
        <taxon>Tracheophyta</taxon>
        <taxon>Spermatophyta</taxon>
        <taxon>Magnoliopsida</taxon>
        <taxon>eudicotyledons</taxon>
        <taxon>Gunneridae</taxon>
        <taxon>Pentapetalae</taxon>
        <taxon>rosids</taxon>
        <taxon>fabids</taxon>
        <taxon>Fagales</taxon>
        <taxon>Fagaceae</taxon>
        <taxon>Lithocarpus</taxon>
    </lineage>
</organism>
<evidence type="ECO:0000256" key="1">
    <source>
        <dbReference type="SAM" id="MobiDB-lite"/>
    </source>
</evidence>
<evidence type="ECO:0000313" key="2">
    <source>
        <dbReference type="EMBL" id="KAK9992902.1"/>
    </source>
</evidence>
<dbReference type="PANTHER" id="PTHR31973">
    <property type="entry name" value="POLYPROTEIN, PUTATIVE-RELATED"/>
    <property type="match status" value="1"/>
</dbReference>
<feature type="region of interest" description="Disordered" evidence="1">
    <location>
        <begin position="199"/>
        <end position="220"/>
    </location>
</feature>
<evidence type="ECO:0000313" key="3">
    <source>
        <dbReference type="Proteomes" id="UP001459277"/>
    </source>
</evidence>
<keyword evidence="3" id="KW-1185">Reference proteome</keyword>
<feature type="compositionally biased region" description="Polar residues" evidence="1">
    <location>
        <begin position="204"/>
        <end position="220"/>
    </location>
</feature>
<reference evidence="2 3" key="1">
    <citation type="submission" date="2024-01" db="EMBL/GenBank/DDBJ databases">
        <title>A telomere-to-telomere, gap-free genome of sweet tea (Lithocarpus litseifolius).</title>
        <authorList>
            <person name="Zhou J."/>
        </authorList>
    </citation>
    <scope>NUCLEOTIDE SEQUENCE [LARGE SCALE GENOMIC DNA]</scope>
    <source>
        <strain evidence="2">Zhou-2022a</strain>
        <tissue evidence="2">Leaf</tissue>
    </source>
</reference>
<proteinExistence type="predicted"/>
<sequence length="220" mass="24999">MLKVVLGRCLQTIDKLGNDGIYLITYAVTEAKNKETCTWFLENSIGDIGPIGIHGWCFISDQQKGLLPTLANVVPDVYHRFYVRHLFAYFKKIHQGKELKDLMWGVAKSSTRPAFESFMKQMEIVSKDAHDELRNGDAILPPIHKIQPGKLKINRRRKDQDEASNSKEHFMGFRVQAYSAFNSQQSNAANVEGNLKRYRAGADGSQQSSRIFNSQQCSRT</sequence>
<name>A0AAW2C5Q7_9ROSI</name>
<dbReference type="Proteomes" id="UP001459277">
    <property type="component" value="Unassembled WGS sequence"/>
</dbReference>
<protein>
    <recommendedName>
        <fullName evidence="4">MULE transposase domain-containing protein</fullName>
    </recommendedName>
</protein>
<dbReference type="PANTHER" id="PTHR31973:SF187">
    <property type="entry name" value="MUTATOR TRANSPOSASE MUDRA PROTEIN"/>
    <property type="match status" value="1"/>
</dbReference>
<dbReference type="AlphaFoldDB" id="A0AAW2C5Q7"/>
<dbReference type="EMBL" id="JAZDWU010000008">
    <property type="protein sequence ID" value="KAK9992902.1"/>
    <property type="molecule type" value="Genomic_DNA"/>
</dbReference>
<evidence type="ECO:0008006" key="4">
    <source>
        <dbReference type="Google" id="ProtNLM"/>
    </source>
</evidence>